<feature type="transmembrane region" description="Helical" evidence="2">
    <location>
        <begin position="32"/>
        <end position="58"/>
    </location>
</feature>
<dbReference type="Pfam" id="PF07690">
    <property type="entry name" value="MFS_1"/>
    <property type="match status" value="1"/>
</dbReference>
<dbReference type="InterPro" id="IPR020846">
    <property type="entry name" value="MFS_dom"/>
</dbReference>
<dbReference type="PANTHER" id="PTHR11360">
    <property type="entry name" value="MONOCARBOXYLATE TRANSPORTER"/>
    <property type="match status" value="1"/>
</dbReference>
<gene>
    <name evidence="5 6" type="primary">LOC115210706</name>
</gene>
<feature type="transmembrane region" description="Helical" evidence="2">
    <location>
        <begin position="344"/>
        <end position="365"/>
    </location>
</feature>
<dbReference type="CDD" id="cd17352">
    <property type="entry name" value="MFS_MCT_SLC16"/>
    <property type="match status" value="1"/>
</dbReference>
<dbReference type="InterPro" id="IPR036259">
    <property type="entry name" value="MFS_trans_sf"/>
</dbReference>
<organism evidence="4 5">
    <name type="scientific">Octopus sinensis</name>
    <name type="common">East Asian common octopus</name>
    <dbReference type="NCBI Taxonomy" id="2607531"/>
    <lineage>
        <taxon>Eukaryota</taxon>
        <taxon>Metazoa</taxon>
        <taxon>Spiralia</taxon>
        <taxon>Lophotrochozoa</taxon>
        <taxon>Mollusca</taxon>
        <taxon>Cephalopoda</taxon>
        <taxon>Coleoidea</taxon>
        <taxon>Octopodiformes</taxon>
        <taxon>Octopoda</taxon>
        <taxon>Incirrata</taxon>
        <taxon>Octopodidae</taxon>
        <taxon>Octopus</taxon>
    </lineage>
</organism>
<evidence type="ECO:0000313" key="6">
    <source>
        <dbReference type="RefSeq" id="XP_036357987.1"/>
    </source>
</evidence>
<feature type="transmembrane region" description="Helical" evidence="2">
    <location>
        <begin position="70"/>
        <end position="90"/>
    </location>
</feature>
<feature type="transmembrane region" description="Helical" evidence="2">
    <location>
        <begin position="380"/>
        <end position="398"/>
    </location>
</feature>
<keyword evidence="2" id="KW-0812">Transmembrane</keyword>
<feature type="domain" description="Major facilitator superfamily (MFS) profile" evidence="3">
    <location>
        <begin position="33"/>
        <end position="524"/>
    </location>
</feature>
<dbReference type="RefSeq" id="XP_036357987.1">
    <property type="nucleotide sequence ID" value="XM_036502094.1"/>
</dbReference>
<evidence type="ECO:0000259" key="3">
    <source>
        <dbReference type="PROSITE" id="PS50850"/>
    </source>
</evidence>
<feature type="transmembrane region" description="Helical" evidence="2">
    <location>
        <begin position="501"/>
        <end position="520"/>
    </location>
</feature>
<evidence type="ECO:0000313" key="5">
    <source>
        <dbReference type="RefSeq" id="XP_029635259.1"/>
    </source>
</evidence>
<dbReference type="GO" id="GO:0008028">
    <property type="term" value="F:monocarboxylic acid transmembrane transporter activity"/>
    <property type="evidence" value="ECO:0007669"/>
    <property type="project" value="TreeGrafter"/>
</dbReference>
<dbReference type="Gene3D" id="1.20.1250.20">
    <property type="entry name" value="MFS general substrate transporter like domains"/>
    <property type="match status" value="2"/>
</dbReference>
<dbReference type="FunFam" id="1.20.1250.20:FF:000505">
    <property type="entry name" value="Predicted protein"/>
    <property type="match status" value="1"/>
</dbReference>
<dbReference type="SUPFAM" id="SSF103473">
    <property type="entry name" value="MFS general substrate transporter"/>
    <property type="match status" value="1"/>
</dbReference>
<sequence>MKDKTKKENKEKYVEDDALSYYSEYEIPDGGWGWMVVLGSFFVHVIADGITYSLGIFYSKWVDYFQTDKATMAWVGSLVPAMTYLTGPVAGALTNVYGCRKVAVVGSLLTTFGFVISIFVNNVYFLYFSFGILGGIGMGLIYLPAIVCVGFYFEKRRSFATGLAVCGAGIGTFIFAPLSQFLLNFYGWKGAVLISAGLILNCILCGALFKPLPKTKIPKESISPVSEKTFQNGNINIKKRKELSVTPDEIVNLTKSENNLATRKLSIDSRHSQYSVGGTRSRISRRSFSGSGLLNVSVFQSHASVISMSVLSLHEQGQASGGCWKETKTIFQQTLNPALLTDPIFVIFLISNFFISVGYIVPYIYIPDYALEKNLHPNKAAMLVSVIGVSNTFGRVVFGYLSDNPRINRIILYATSLVICGIGTLVFPFLEIYPLQIFYSVIFGIFTGVFISITSVVLVDLLGLENLTNSFGLTLLIQGIATLIGPPFAGWLYDETKNYDFSFYLAGITLAGGGLLLYIIPFLKQYKKKKQHVMTELVSDAPPLNSTPPQIVVSLTDIDSNHEEL</sequence>
<dbReference type="InterPro" id="IPR050327">
    <property type="entry name" value="Proton-linked_MCT"/>
</dbReference>
<proteinExistence type="predicted"/>
<accession>A0A6P7SA93</accession>
<feature type="transmembrane region" description="Helical" evidence="2">
    <location>
        <begin position="436"/>
        <end position="459"/>
    </location>
</feature>
<dbReference type="InterPro" id="IPR011701">
    <property type="entry name" value="MFS"/>
</dbReference>
<evidence type="ECO:0000313" key="4">
    <source>
        <dbReference type="Proteomes" id="UP000515154"/>
    </source>
</evidence>
<feature type="transmembrane region" description="Helical" evidence="2">
    <location>
        <begin position="190"/>
        <end position="209"/>
    </location>
</feature>
<evidence type="ECO:0000256" key="2">
    <source>
        <dbReference type="SAM" id="Phobius"/>
    </source>
</evidence>
<dbReference type="KEGG" id="osn:115210706"/>
<dbReference type="Proteomes" id="UP000515154">
    <property type="component" value="Linkage group LG4"/>
</dbReference>
<reference evidence="5 6" key="1">
    <citation type="submission" date="2025-08" db="UniProtKB">
        <authorList>
            <consortium name="RefSeq"/>
        </authorList>
    </citation>
    <scope>IDENTIFICATION</scope>
</reference>
<keyword evidence="2" id="KW-0472">Membrane</keyword>
<keyword evidence="2" id="KW-1133">Transmembrane helix</keyword>
<feature type="transmembrane region" description="Helical" evidence="2">
    <location>
        <begin position="159"/>
        <end position="178"/>
    </location>
</feature>
<comment type="subcellular location">
    <subcellularLocation>
        <location evidence="1">Membrane</location>
        <topology evidence="1">Multi-pass membrane protein</topology>
    </subcellularLocation>
</comment>
<feature type="transmembrane region" description="Helical" evidence="2">
    <location>
        <begin position="102"/>
        <end position="120"/>
    </location>
</feature>
<evidence type="ECO:0000256" key="1">
    <source>
        <dbReference type="ARBA" id="ARBA00004141"/>
    </source>
</evidence>
<dbReference type="PROSITE" id="PS50850">
    <property type="entry name" value="MFS"/>
    <property type="match status" value="1"/>
</dbReference>
<keyword evidence="4" id="KW-1185">Reference proteome</keyword>
<protein>
    <submittedName>
        <fullName evidence="5 6">Monocarboxylate transporter 12</fullName>
    </submittedName>
</protein>
<feature type="transmembrane region" description="Helical" evidence="2">
    <location>
        <begin position="471"/>
        <end position="489"/>
    </location>
</feature>
<dbReference type="PANTHER" id="PTHR11360:SF284">
    <property type="entry name" value="EG:103B4.3 PROTEIN-RELATED"/>
    <property type="match status" value="1"/>
</dbReference>
<dbReference type="GO" id="GO:0016020">
    <property type="term" value="C:membrane"/>
    <property type="evidence" value="ECO:0007669"/>
    <property type="project" value="UniProtKB-SubCell"/>
</dbReference>
<dbReference type="RefSeq" id="XP_029635259.1">
    <property type="nucleotide sequence ID" value="XM_029779399.2"/>
</dbReference>
<feature type="transmembrane region" description="Helical" evidence="2">
    <location>
        <begin position="410"/>
        <end position="430"/>
    </location>
</feature>
<dbReference type="AlphaFoldDB" id="A0A6P7SA93"/>
<feature type="transmembrane region" description="Helical" evidence="2">
    <location>
        <begin position="126"/>
        <end position="152"/>
    </location>
</feature>
<name>A0A6P7SA93_9MOLL</name>